<organism evidence="2 3">
    <name type="scientific">Cohnella nanjingensis</name>
    <dbReference type="NCBI Taxonomy" id="1387779"/>
    <lineage>
        <taxon>Bacteria</taxon>
        <taxon>Bacillati</taxon>
        <taxon>Bacillota</taxon>
        <taxon>Bacilli</taxon>
        <taxon>Bacillales</taxon>
        <taxon>Paenibacillaceae</taxon>
        <taxon>Cohnella</taxon>
    </lineage>
</organism>
<dbReference type="GO" id="GO:0016747">
    <property type="term" value="F:acyltransferase activity, transferring groups other than amino-acyl groups"/>
    <property type="evidence" value="ECO:0007669"/>
    <property type="project" value="InterPro"/>
</dbReference>
<dbReference type="Gene3D" id="3.40.630.30">
    <property type="match status" value="1"/>
</dbReference>
<name>A0A7X0VHT1_9BACL</name>
<gene>
    <name evidence="2" type="ORF">H7C19_24225</name>
</gene>
<accession>A0A7X0VHT1</accession>
<dbReference type="Pfam" id="PF00583">
    <property type="entry name" value="Acetyltransf_1"/>
    <property type="match status" value="1"/>
</dbReference>
<dbReference type="SUPFAM" id="SSF55729">
    <property type="entry name" value="Acyl-CoA N-acyltransferases (Nat)"/>
    <property type="match status" value="1"/>
</dbReference>
<dbReference type="PROSITE" id="PS51186">
    <property type="entry name" value="GNAT"/>
    <property type="match status" value="1"/>
</dbReference>
<dbReference type="CDD" id="cd04301">
    <property type="entry name" value="NAT_SF"/>
    <property type="match status" value="1"/>
</dbReference>
<evidence type="ECO:0000259" key="1">
    <source>
        <dbReference type="PROSITE" id="PS51186"/>
    </source>
</evidence>
<evidence type="ECO:0000313" key="3">
    <source>
        <dbReference type="Proteomes" id="UP000547209"/>
    </source>
</evidence>
<reference evidence="2 3" key="1">
    <citation type="submission" date="2020-08" db="EMBL/GenBank/DDBJ databases">
        <title>Cohnella phylogeny.</title>
        <authorList>
            <person name="Dunlap C."/>
        </authorList>
    </citation>
    <scope>NUCLEOTIDE SEQUENCE [LARGE SCALE GENOMIC DNA]</scope>
    <source>
        <strain evidence="2 3">DSM 28246</strain>
    </source>
</reference>
<keyword evidence="3" id="KW-1185">Reference proteome</keyword>
<feature type="domain" description="N-acetyltransferase" evidence="1">
    <location>
        <begin position="3"/>
        <end position="157"/>
    </location>
</feature>
<dbReference type="InterPro" id="IPR016181">
    <property type="entry name" value="Acyl_CoA_acyltransferase"/>
</dbReference>
<dbReference type="EMBL" id="JACJVP010000041">
    <property type="protein sequence ID" value="MBB6673793.1"/>
    <property type="molecule type" value="Genomic_DNA"/>
</dbReference>
<proteinExistence type="predicted"/>
<dbReference type="RefSeq" id="WP_185671643.1">
    <property type="nucleotide sequence ID" value="NZ_JACJVP010000041.1"/>
</dbReference>
<dbReference type="InterPro" id="IPR000182">
    <property type="entry name" value="GNAT_dom"/>
</dbReference>
<keyword evidence="2" id="KW-0808">Transferase</keyword>
<comment type="caution">
    <text evidence="2">The sequence shown here is derived from an EMBL/GenBank/DDBJ whole genome shotgun (WGS) entry which is preliminary data.</text>
</comment>
<dbReference type="Proteomes" id="UP000547209">
    <property type="component" value="Unassembled WGS sequence"/>
</dbReference>
<dbReference type="AlphaFoldDB" id="A0A7X0VHT1"/>
<sequence length="166" mass="18714">MKIGVRQAKFHDVDQVMKVLNEATADLISKGINQWSYPWESEMIKNEITFNHCFVLEVDQVVGGTFFISDIDSLSQLPIEPGSKYLSKMAILPELQGNGFGAKMIAFACSFAKNKGSILYLDCWAGNDKLKSFYSHNGLEYVGDFPEEDYFISVFRSPESNRSAFL</sequence>
<evidence type="ECO:0000313" key="2">
    <source>
        <dbReference type="EMBL" id="MBB6673793.1"/>
    </source>
</evidence>
<protein>
    <submittedName>
        <fullName evidence="2">GNAT family N-acetyltransferase</fullName>
    </submittedName>
</protein>